<evidence type="ECO:0000259" key="6">
    <source>
        <dbReference type="Pfam" id="PF01490"/>
    </source>
</evidence>
<name>T1K0M2_TETUR</name>
<reference evidence="7" key="2">
    <citation type="submission" date="2015-06" db="UniProtKB">
        <authorList>
            <consortium name="EnsemblMetazoa"/>
        </authorList>
    </citation>
    <scope>IDENTIFICATION</scope>
</reference>
<accession>T1K0M2</accession>
<evidence type="ECO:0000313" key="7">
    <source>
        <dbReference type="EnsemblMetazoa" id="tetur03g08310.1"/>
    </source>
</evidence>
<comment type="subcellular location">
    <subcellularLocation>
        <location evidence="1">Membrane</location>
        <topology evidence="1">Multi-pass membrane protein</topology>
    </subcellularLocation>
</comment>
<dbReference type="InterPro" id="IPR013057">
    <property type="entry name" value="AA_transpt_TM"/>
</dbReference>
<feature type="transmembrane region" description="Helical" evidence="5">
    <location>
        <begin position="276"/>
        <end position="296"/>
    </location>
</feature>
<evidence type="ECO:0000256" key="1">
    <source>
        <dbReference type="ARBA" id="ARBA00004141"/>
    </source>
</evidence>
<dbReference type="EnsemblMetazoa" id="tetur03g08310.1">
    <property type="protein sequence ID" value="tetur03g08310.1"/>
    <property type="gene ID" value="tetur03g08310"/>
</dbReference>
<protein>
    <recommendedName>
        <fullName evidence="6">Amino acid transporter transmembrane domain-containing protein</fullName>
    </recommendedName>
</protein>
<feature type="transmembrane region" description="Helical" evidence="5">
    <location>
        <begin position="468"/>
        <end position="493"/>
    </location>
</feature>
<evidence type="ECO:0000256" key="3">
    <source>
        <dbReference type="ARBA" id="ARBA00022989"/>
    </source>
</evidence>
<feature type="transmembrane region" description="Helical" evidence="5">
    <location>
        <begin position="164"/>
        <end position="189"/>
    </location>
</feature>
<feature type="transmembrane region" description="Helical" evidence="5">
    <location>
        <begin position="395"/>
        <end position="417"/>
    </location>
</feature>
<keyword evidence="4 5" id="KW-0472">Membrane</keyword>
<evidence type="ECO:0000256" key="2">
    <source>
        <dbReference type="ARBA" id="ARBA00022692"/>
    </source>
</evidence>
<dbReference type="AlphaFoldDB" id="T1K0M2"/>
<dbReference type="GO" id="GO:0016020">
    <property type="term" value="C:membrane"/>
    <property type="evidence" value="ECO:0007669"/>
    <property type="project" value="UniProtKB-SubCell"/>
</dbReference>
<reference evidence="8" key="1">
    <citation type="submission" date="2011-08" db="EMBL/GenBank/DDBJ databases">
        <authorList>
            <person name="Rombauts S."/>
        </authorList>
    </citation>
    <scope>NUCLEOTIDE SEQUENCE</scope>
    <source>
        <strain evidence="8">London</strain>
    </source>
</reference>
<feature type="transmembrane region" description="Helical" evidence="5">
    <location>
        <begin position="133"/>
        <end position="152"/>
    </location>
</feature>
<feature type="transmembrane region" description="Helical" evidence="5">
    <location>
        <begin position="316"/>
        <end position="333"/>
    </location>
</feature>
<dbReference type="eggNOG" id="KOG1305">
    <property type="taxonomic scope" value="Eukaryota"/>
</dbReference>
<dbReference type="Proteomes" id="UP000015104">
    <property type="component" value="Unassembled WGS sequence"/>
</dbReference>
<feature type="domain" description="Amino acid transporter transmembrane" evidence="6">
    <location>
        <begin position="132"/>
        <end position="525"/>
    </location>
</feature>
<dbReference type="Pfam" id="PF01490">
    <property type="entry name" value="Aa_trans"/>
    <property type="match status" value="1"/>
</dbReference>
<evidence type="ECO:0000313" key="8">
    <source>
        <dbReference type="Proteomes" id="UP000015104"/>
    </source>
</evidence>
<keyword evidence="3 5" id="KW-1133">Transmembrane helix</keyword>
<organism evidence="7 8">
    <name type="scientific">Tetranychus urticae</name>
    <name type="common">Two-spotted spider mite</name>
    <dbReference type="NCBI Taxonomy" id="32264"/>
    <lineage>
        <taxon>Eukaryota</taxon>
        <taxon>Metazoa</taxon>
        <taxon>Ecdysozoa</taxon>
        <taxon>Arthropoda</taxon>
        <taxon>Chelicerata</taxon>
        <taxon>Arachnida</taxon>
        <taxon>Acari</taxon>
        <taxon>Acariformes</taxon>
        <taxon>Trombidiformes</taxon>
        <taxon>Prostigmata</taxon>
        <taxon>Eleutherengona</taxon>
        <taxon>Raphignathae</taxon>
        <taxon>Tetranychoidea</taxon>
        <taxon>Tetranychidae</taxon>
        <taxon>Tetranychus</taxon>
    </lineage>
</organism>
<dbReference type="STRING" id="32264.T1K0M2"/>
<dbReference type="PANTHER" id="PTHR22950:SF652">
    <property type="entry name" value="TRANSMEMBRANE AMINO ACID TRANSPORTER FAMILY PROTEIN"/>
    <property type="match status" value="1"/>
</dbReference>
<keyword evidence="8" id="KW-1185">Reference proteome</keyword>
<dbReference type="GO" id="GO:0015179">
    <property type="term" value="F:L-amino acid transmembrane transporter activity"/>
    <property type="evidence" value="ECO:0007669"/>
    <property type="project" value="TreeGrafter"/>
</dbReference>
<feature type="transmembrane region" description="Helical" evidence="5">
    <location>
        <begin position="354"/>
        <end position="375"/>
    </location>
</feature>
<evidence type="ECO:0000256" key="4">
    <source>
        <dbReference type="ARBA" id="ARBA00023136"/>
    </source>
</evidence>
<proteinExistence type="predicted"/>
<feature type="transmembrane region" description="Helical" evidence="5">
    <location>
        <begin position="505"/>
        <end position="531"/>
    </location>
</feature>
<dbReference type="PANTHER" id="PTHR22950">
    <property type="entry name" value="AMINO ACID TRANSPORTER"/>
    <property type="match status" value="1"/>
</dbReference>
<feature type="transmembrane region" description="Helical" evidence="5">
    <location>
        <begin position="209"/>
        <end position="232"/>
    </location>
</feature>
<keyword evidence="2 5" id="KW-0812">Transmembrane</keyword>
<dbReference type="HOGENOM" id="CLU_038973_0_0_1"/>
<dbReference type="EMBL" id="CAEY01001145">
    <property type="status" value="NOT_ANNOTATED_CDS"/>
    <property type="molecule type" value="Genomic_DNA"/>
</dbReference>
<evidence type="ECO:0000256" key="5">
    <source>
        <dbReference type="SAM" id="Phobius"/>
    </source>
</evidence>
<feature type="transmembrane region" description="Helical" evidence="5">
    <location>
        <begin position="446"/>
        <end position="462"/>
    </location>
</feature>
<sequence length="548" mass="60834">MFQSTIEKTFESSRISIHGSSTRYGGSTYAYNSGSTRLRLGRDSSSFIHDSYNSSLDFPAYIPWQTLSSDVSDKLKTGSIKINKCNCVEWTTIAEENERLPLLDRKASSFDDIPGVSEATAGEPSCADKLPGISWPVAAFLLVNCALGAGVLNYPAAYDRLGGVTIATVIQIFMMAILASTMIILVYASDLNKDDTYHDVLLSLCGKRAQQLSAISILLTCYGVCVTFLIIIGDQFDRVFASHLTECIWYIDRRFTISVTSTFLILPMCYFRRLDFLRYAGTLGVFAMLYVVFLNVYEYFKLDIPDPPIRTKPSSLTSMVAVFPVICFAYQSHEISVPVYACMAKRNIANFTKATILSLAILFLLCSAAGTTGYLTFGSNVTPDIMALYSAKDPVVMIGILALVVKMITTYPSMILCGRGALDGLYAEFFKLSAADFMEGEPRRRIVITTIWFVTSLLAAILTPNIGILIQLLGSLASANVFIFPSLCLLAIARREKGRFKKSTRIFFFFFSIILIITGFIMFLLVLYQVYDDLKSETTPSHEVLCKW</sequence>